<keyword evidence="1" id="KW-0812">Transmembrane</keyword>
<evidence type="ECO:0000256" key="1">
    <source>
        <dbReference type="SAM" id="Phobius"/>
    </source>
</evidence>
<dbReference type="Proteomes" id="UP000276215">
    <property type="component" value="Unassembled WGS sequence"/>
</dbReference>
<accession>A0A3N4J6L6</accession>
<dbReference type="EMBL" id="ML120572">
    <property type="protein sequence ID" value="RPA89524.1"/>
    <property type="molecule type" value="Genomic_DNA"/>
</dbReference>
<sequence length="136" mass="16565">MWGEKQGKEWRKRWKLIILKKNIGIMRNILDVLALFLAYLKLYTITVFYGPCSFSLYLTFLHHSFLMFFSSLFLIISFSSLFQFFVFLYLPHFVFYFSCSCLFSSCLLLLHFSSFIFYILFLIFYCFYFPFPFFLI</sequence>
<evidence type="ECO:0000313" key="2">
    <source>
        <dbReference type="EMBL" id="RPA89524.1"/>
    </source>
</evidence>
<organism evidence="2 3">
    <name type="scientific">Choiromyces venosus 120613-1</name>
    <dbReference type="NCBI Taxonomy" id="1336337"/>
    <lineage>
        <taxon>Eukaryota</taxon>
        <taxon>Fungi</taxon>
        <taxon>Dikarya</taxon>
        <taxon>Ascomycota</taxon>
        <taxon>Pezizomycotina</taxon>
        <taxon>Pezizomycetes</taxon>
        <taxon>Pezizales</taxon>
        <taxon>Tuberaceae</taxon>
        <taxon>Choiromyces</taxon>
    </lineage>
</organism>
<keyword evidence="1" id="KW-1133">Transmembrane helix</keyword>
<feature type="transmembrane region" description="Helical" evidence="1">
    <location>
        <begin position="93"/>
        <end position="110"/>
    </location>
</feature>
<feature type="transmembrane region" description="Helical" evidence="1">
    <location>
        <begin position="60"/>
        <end position="86"/>
    </location>
</feature>
<evidence type="ECO:0000313" key="3">
    <source>
        <dbReference type="Proteomes" id="UP000276215"/>
    </source>
</evidence>
<keyword evidence="3" id="KW-1185">Reference proteome</keyword>
<dbReference type="AlphaFoldDB" id="A0A3N4J6L6"/>
<feature type="transmembrane region" description="Helical" evidence="1">
    <location>
        <begin position="21"/>
        <end position="40"/>
    </location>
</feature>
<feature type="transmembrane region" description="Helical" evidence="1">
    <location>
        <begin position="116"/>
        <end position="135"/>
    </location>
</feature>
<gene>
    <name evidence="2" type="ORF">L873DRAFT_648822</name>
</gene>
<reference evidence="2 3" key="1">
    <citation type="journal article" date="2018" name="Nat. Ecol. Evol.">
        <title>Pezizomycetes genomes reveal the molecular basis of ectomycorrhizal truffle lifestyle.</title>
        <authorList>
            <person name="Murat C."/>
            <person name="Payen T."/>
            <person name="Noel B."/>
            <person name="Kuo A."/>
            <person name="Morin E."/>
            <person name="Chen J."/>
            <person name="Kohler A."/>
            <person name="Krizsan K."/>
            <person name="Balestrini R."/>
            <person name="Da Silva C."/>
            <person name="Montanini B."/>
            <person name="Hainaut M."/>
            <person name="Levati E."/>
            <person name="Barry K.W."/>
            <person name="Belfiori B."/>
            <person name="Cichocki N."/>
            <person name="Clum A."/>
            <person name="Dockter R.B."/>
            <person name="Fauchery L."/>
            <person name="Guy J."/>
            <person name="Iotti M."/>
            <person name="Le Tacon F."/>
            <person name="Lindquist E.A."/>
            <person name="Lipzen A."/>
            <person name="Malagnac F."/>
            <person name="Mello A."/>
            <person name="Molinier V."/>
            <person name="Miyauchi S."/>
            <person name="Poulain J."/>
            <person name="Riccioni C."/>
            <person name="Rubini A."/>
            <person name="Sitrit Y."/>
            <person name="Splivallo R."/>
            <person name="Traeger S."/>
            <person name="Wang M."/>
            <person name="Zifcakova L."/>
            <person name="Wipf D."/>
            <person name="Zambonelli A."/>
            <person name="Paolocci F."/>
            <person name="Nowrousian M."/>
            <person name="Ottonello S."/>
            <person name="Baldrian P."/>
            <person name="Spatafora J.W."/>
            <person name="Henrissat B."/>
            <person name="Nagy L.G."/>
            <person name="Aury J.M."/>
            <person name="Wincker P."/>
            <person name="Grigoriev I.V."/>
            <person name="Bonfante P."/>
            <person name="Martin F.M."/>
        </authorList>
    </citation>
    <scope>NUCLEOTIDE SEQUENCE [LARGE SCALE GENOMIC DNA]</scope>
    <source>
        <strain evidence="2 3">120613-1</strain>
    </source>
</reference>
<proteinExistence type="predicted"/>
<keyword evidence="1" id="KW-0472">Membrane</keyword>
<protein>
    <submittedName>
        <fullName evidence="2">Uncharacterized protein</fullName>
    </submittedName>
</protein>
<name>A0A3N4J6L6_9PEZI</name>